<dbReference type="GO" id="GO:0003968">
    <property type="term" value="F:RNA-directed RNA polymerase activity"/>
    <property type="evidence" value="ECO:0007669"/>
    <property type="project" value="UniProtKB-KW"/>
</dbReference>
<dbReference type="PANTHER" id="PTHR23079:SF14">
    <property type="entry name" value="RNA-DEPENDENT RNA POLYMERASE"/>
    <property type="match status" value="1"/>
</dbReference>
<dbReference type="GO" id="GO:0030422">
    <property type="term" value="P:siRNA processing"/>
    <property type="evidence" value="ECO:0007669"/>
    <property type="project" value="TreeGrafter"/>
</dbReference>
<comment type="similarity">
    <text evidence="1">Belongs to the RdRP family.</text>
</comment>
<keyword evidence="5" id="KW-1185">Reference proteome</keyword>
<keyword evidence="1" id="KW-0548">Nucleotidyltransferase</keyword>
<accession>A0A0C3CBF4</accession>
<dbReference type="HOGENOM" id="CLU_003387_1_0_1"/>
<keyword evidence="1" id="KW-0696">RNA-directed RNA polymerase</keyword>
<dbReference type="GO" id="GO:0031380">
    <property type="term" value="C:nuclear RNA-directed RNA polymerase complex"/>
    <property type="evidence" value="ECO:0007669"/>
    <property type="project" value="TreeGrafter"/>
</dbReference>
<dbReference type="Proteomes" id="UP000053424">
    <property type="component" value="Unassembled WGS sequence"/>
</dbReference>
<dbReference type="STRING" id="686832.A0A0C3CBF4"/>
<evidence type="ECO:0000256" key="1">
    <source>
        <dbReference type="RuleBase" id="RU363098"/>
    </source>
</evidence>
<reference evidence="5" key="2">
    <citation type="submission" date="2015-01" db="EMBL/GenBank/DDBJ databases">
        <title>Evolutionary Origins and Diversification of the Mycorrhizal Mutualists.</title>
        <authorList>
            <consortium name="DOE Joint Genome Institute"/>
            <consortium name="Mycorrhizal Genomics Consortium"/>
            <person name="Kohler A."/>
            <person name="Kuo A."/>
            <person name="Nagy L.G."/>
            <person name="Floudas D."/>
            <person name="Copeland A."/>
            <person name="Barry K.W."/>
            <person name="Cichocki N."/>
            <person name="Veneault-Fourrey C."/>
            <person name="LaButti K."/>
            <person name="Lindquist E.A."/>
            <person name="Lipzen A."/>
            <person name="Lundell T."/>
            <person name="Morin E."/>
            <person name="Murat C."/>
            <person name="Riley R."/>
            <person name="Ohm R."/>
            <person name="Sun H."/>
            <person name="Tunlid A."/>
            <person name="Henrissat B."/>
            <person name="Grigoriev I.V."/>
            <person name="Hibbett D.S."/>
            <person name="Martin F."/>
        </authorList>
    </citation>
    <scope>NUCLEOTIDE SEQUENCE [LARGE SCALE GENOMIC DNA]</scope>
    <source>
        <strain evidence="5">h7</strain>
    </source>
</reference>
<evidence type="ECO:0000256" key="2">
    <source>
        <dbReference type="SAM" id="MobiDB-lite"/>
    </source>
</evidence>
<evidence type="ECO:0000259" key="3">
    <source>
        <dbReference type="Pfam" id="PF05183"/>
    </source>
</evidence>
<dbReference type="InterPro" id="IPR007855">
    <property type="entry name" value="RDRP"/>
</dbReference>
<protein>
    <recommendedName>
        <fullName evidence="1">RNA-dependent RNA polymerase</fullName>
        <ecNumber evidence="1">2.7.7.48</ecNumber>
    </recommendedName>
</protein>
<sequence>MSFVDRVEKGRICFLAERTASEHTSYSNFGDDDISPLIRLFNPTQSSEDDKPPDSATSSETSLGKRKSSDISSSSTIASGPFRPPKIARSIPQCEEDKSPENPFIDHGPLEPEIPESPFTPIILSPGKALQAQFTARKLPYGVQYEIARYVTIGKLQYNQLYIPCLDNFAALKTNREAVPATAKIVLSDPCDASEETEGNQDQWDNLFAKERAAKSPWEELDREEESLSKSPYGGLGFDEEGEHIGWHGGKILFHGKLQDASAKGCKKPPKYKITLDRAELSTSNMFARRFGSKHFFRLKLTKPILNRNTDLLMNYIRRPLILCGNVFRAFYAKDTNVFYVKTNERTDGSIILRGETIPGVMSFLEFLDWHNPMALNTEQTMAKYVSRFALGLSNSFPGLLMEQSNIKFIDDIISETGSNMTDGAGKINRWALKQIRHRLNWEDQPTAIQTRIFGTKGLLVEDGKNPEEYAVVEITPSQRKIRLQENTAIDPAHRIIDVLRASHTKTPCRLSVETIINLAHNGVTKRVFLELLQKGLADLVEPLLDWDSPDAMRKLWSNVRRLGGVMAARRAREEAGLARVKGFSEREAEEIEIDDEEDFNSAELAEQRSSAWWGDEVSGCPSSLEETIMYMIDSGLTPKECPLLRDKLDKFIRSRLTNYIKSYRIDVPMSASAFLVPDTSGILEEGQVFYKSSRREFLTPEGFKTDVYVGDVLLTRIPCKLPTDMQKWKSVDIPELHHLTDVIVFSTKGNRRAADFLSGGDYDGDKGIYIWQPELVEAFNNAPLHFSEPPADIKKYFARENEEVATFQKKIATISEENKIHQLQKWLLGAVRDTTVVGKYSTFHEISTYLYGYDHPDTIRLAYMFCMVLDGIKTGMTVRSDVLKQDTARFQKRPPRWKETEEERERNEQTNEPNIKRPQELGKFIMDELLKQAEVEGKRWLARLDDEFKVGGLCKLDKDLAAPWYAALELGERWQAEESNGRFLADLDSLRRHIADLYNEYRTEMNSPRKQSRMSPSKKDKPFTSLPIEVRQDKIRKLSKQFASYPRSGHFLMLDEDVARVRASCAYVYDYEQRKSYSSNNYSRFPWDLAMRELCAIKARANGRPKTVDGDFYDHFNMKHPKTHHF</sequence>
<evidence type="ECO:0000313" key="4">
    <source>
        <dbReference type="EMBL" id="KIM46105.1"/>
    </source>
</evidence>
<feature type="region of interest" description="Disordered" evidence="2">
    <location>
        <begin position="891"/>
        <end position="919"/>
    </location>
</feature>
<dbReference type="EC" id="2.7.7.48" evidence="1"/>
<dbReference type="Pfam" id="PF05183">
    <property type="entry name" value="RdRP"/>
    <property type="match status" value="1"/>
</dbReference>
<gene>
    <name evidence="4" type="ORF">M413DRAFT_16853</name>
</gene>
<feature type="compositionally biased region" description="Low complexity" evidence="2">
    <location>
        <begin position="70"/>
        <end position="79"/>
    </location>
</feature>
<evidence type="ECO:0000313" key="5">
    <source>
        <dbReference type="Proteomes" id="UP000053424"/>
    </source>
</evidence>
<dbReference type="AlphaFoldDB" id="A0A0C3CBF4"/>
<proteinExistence type="inferred from homology"/>
<organism evidence="4 5">
    <name type="scientific">Hebeloma cylindrosporum</name>
    <dbReference type="NCBI Taxonomy" id="76867"/>
    <lineage>
        <taxon>Eukaryota</taxon>
        <taxon>Fungi</taxon>
        <taxon>Dikarya</taxon>
        <taxon>Basidiomycota</taxon>
        <taxon>Agaricomycotina</taxon>
        <taxon>Agaricomycetes</taxon>
        <taxon>Agaricomycetidae</taxon>
        <taxon>Agaricales</taxon>
        <taxon>Agaricineae</taxon>
        <taxon>Hymenogastraceae</taxon>
        <taxon>Hebeloma</taxon>
    </lineage>
</organism>
<feature type="compositionally biased region" description="Basic and acidic residues" evidence="2">
    <location>
        <begin position="897"/>
        <end position="919"/>
    </location>
</feature>
<feature type="region of interest" description="Disordered" evidence="2">
    <location>
        <begin position="42"/>
        <end position="119"/>
    </location>
</feature>
<reference evidence="4 5" key="1">
    <citation type="submission" date="2014-04" db="EMBL/GenBank/DDBJ databases">
        <authorList>
            <consortium name="DOE Joint Genome Institute"/>
            <person name="Kuo A."/>
            <person name="Gay G."/>
            <person name="Dore J."/>
            <person name="Kohler A."/>
            <person name="Nagy L.G."/>
            <person name="Floudas D."/>
            <person name="Copeland A."/>
            <person name="Barry K.W."/>
            <person name="Cichocki N."/>
            <person name="Veneault-Fourrey C."/>
            <person name="LaButti K."/>
            <person name="Lindquist E.A."/>
            <person name="Lipzen A."/>
            <person name="Lundell T."/>
            <person name="Morin E."/>
            <person name="Murat C."/>
            <person name="Sun H."/>
            <person name="Tunlid A."/>
            <person name="Henrissat B."/>
            <person name="Grigoriev I.V."/>
            <person name="Hibbett D.S."/>
            <person name="Martin F."/>
            <person name="Nordberg H.P."/>
            <person name="Cantor M.N."/>
            <person name="Hua S.X."/>
        </authorList>
    </citation>
    <scope>NUCLEOTIDE SEQUENCE [LARGE SCALE GENOMIC DNA]</scope>
    <source>
        <strain evidence="5">h7</strain>
    </source>
</reference>
<dbReference type="OrthoDB" id="10055769at2759"/>
<comment type="catalytic activity">
    <reaction evidence="1">
        <text>RNA(n) + a ribonucleoside 5'-triphosphate = RNA(n+1) + diphosphate</text>
        <dbReference type="Rhea" id="RHEA:21248"/>
        <dbReference type="Rhea" id="RHEA-COMP:14527"/>
        <dbReference type="Rhea" id="RHEA-COMP:17342"/>
        <dbReference type="ChEBI" id="CHEBI:33019"/>
        <dbReference type="ChEBI" id="CHEBI:61557"/>
        <dbReference type="ChEBI" id="CHEBI:140395"/>
        <dbReference type="EC" id="2.7.7.48"/>
    </reaction>
</comment>
<dbReference type="GO" id="GO:0003723">
    <property type="term" value="F:RNA binding"/>
    <property type="evidence" value="ECO:0007669"/>
    <property type="project" value="UniProtKB-KW"/>
</dbReference>
<feature type="domain" description="RDRP core" evidence="3">
    <location>
        <begin position="272"/>
        <end position="910"/>
    </location>
</feature>
<keyword evidence="1" id="KW-0808">Transferase</keyword>
<dbReference type="EMBL" id="KN831771">
    <property type="protein sequence ID" value="KIM46105.1"/>
    <property type="molecule type" value="Genomic_DNA"/>
</dbReference>
<keyword evidence="1" id="KW-0694">RNA-binding</keyword>
<dbReference type="PANTHER" id="PTHR23079">
    <property type="entry name" value="RNA-DEPENDENT RNA POLYMERASE"/>
    <property type="match status" value="1"/>
</dbReference>
<name>A0A0C3CBF4_HEBCY</name>
<dbReference type="InterPro" id="IPR057596">
    <property type="entry name" value="RDRP_core"/>
</dbReference>